<keyword evidence="2 3" id="KW-0732">Signal</keyword>
<feature type="chain" id="PRO_5046122961" evidence="3">
    <location>
        <begin position="22"/>
        <end position="246"/>
    </location>
</feature>
<comment type="caution">
    <text evidence="4">The sequence shown here is derived from an EMBL/GenBank/DDBJ whole genome shotgun (WGS) entry which is preliminary data.</text>
</comment>
<dbReference type="Proteomes" id="UP001589813">
    <property type="component" value="Unassembled WGS sequence"/>
</dbReference>
<name>A0ABV6BGV9_9GAMM</name>
<dbReference type="Pfam" id="PF04333">
    <property type="entry name" value="MlaA"/>
    <property type="match status" value="1"/>
</dbReference>
<gene>
    <name evidence="4" type="ORF">ACFFJP_17250</name>
</gene>
<feature type="signal peptide" evidence="3">
    <location>
        <begin position="1"/>
        <end position="21"/>
    </location>
</feature>
<dbReference type="PRINTS" id="PR01805">
    <property type="entry name" value="VACJLIPOPROT"/>
</dbReference>
<protein>
    <submittedName>
        <fullName evidence="4">VacJ family lipoprotein</fullName>
    </submittedName>
</protein>
<dbReference type="InterPro" id="IPR007428">
    <property type="entry name" value="MlaA"/>
</dbReference>
<evidence type="ECO:0000256" key="1">
    <source>
        <dbReference type="ARBA" id="ARBA00010634"/>
    </source>
</evidence>
<organism evidence="4 5">
    <name type="scientific">Rheinheimera tilapiae</name>
    <dbReference type="NCBI Taxonomy" id="875043"/>
    <lineage>
        <taxon>Bacteria</taxon>
        <taxon>Pseudomonadati</taxon>
        <taxon>Pseudomonadota</taxon>
        <taxon>Gammaproteobacteria</taxon>
        <taxon>Chromatiales</taxon>
        <taxon>Chromatiaceae</taxon>
        <taxon>Rheinheimera</taxon>
    </lineage>
</organism>
<dbReference type="PANTHER" id="PTHR30035:SF3">
    <property type="entry name" value="INTERMEMBRANE PHOSPHOLIPID TRANSPORT SYSTEM LIPOPROTEIN MLAA"/>
    <property type="match status" value="1"/>
</dbReference>
<proteinExistence type="inferred from homology"/>
<accession>A0ABV6BGV9</accession>
<comment type="similarity">
    <text evidence="1">Belongs to the MlaA family.</text>
</comment>
<evidence type="ECO:0000256" key="2">
    <source>
        <dbReference type="ARBA" id="ARBA00022729"/>
    </source>
</evidence>
<dbReference type="PANTHER" id="PTHR30035">
    <property type="entry name" value="LIPOPROTEIN VACJ-RELATED"/>
    <property type="match status" value="1"/>
</dbReference>
<evidence type="ECO:0000313" key="5">
    <source>
        <dbReference type="Proteomes" id="UP001589813"/>
    </source>
</evidence>
<evidence type="ECO:0000313" key="4">
    <source>
        <dbReference type="EMBL" id="MFC0050052.1"/>
    </source>
</evidence>
<dbReference type="PROSITE" id="PS51257">
    <property type="entry name" value="PROKAR_LIPOPROTEIN"/>
    <property type="match status" value="1"/>
</dbReference>
<keyword evidence="4" id="KW-0449">Lipoprotein</keyword>
<reference evidence="4 5" key="1">
    <citation type="submission" date="2024-09" db="EMBL/GenBank/DDBJ databases">
        <authorList>
            <person name="Sun Q."/>
            <person name="Mori K."/>
        </authorList>
    </citation>
    <scope>NUCLEOTIDE SEQUENCE [LARGE SCALE GENOMIC DNA]</scope>
    <source>
        <strain evidence="4 5">KCTC 23315</strain>
    </source>
</reference>
<keyword evidence="5" id="KW-1185">Reference proteome</keyword>
<sequence length="246" mass="27327">MHFIKTTALLLTLLLAGCASKPEPQTAAHNDPRDPIESLNRKTWTLNYEYLDPYLLRPATVGYMTVTPKPVRSGLANMVQNLDEPASFINAVLQGKPKSSAISAGRFLVNSTVGVLGFFDVASHFELPLQNEDFSQTLGVWGVGHGPYVMLPGMGPSTVRDTTGRVVDNLYFPLALLNTPLSIGRFVIGALDSREQLMSQEKLLDDSLDPYLFVRDAYFQRQDYKQYDGNPPQAEVDEEALEQFIE</sequence>
<dbReference type="EMBL" id="JBHLXP010000005">
    <property type="protein sequence ID" value="MFC0050052.1"/>
    <property type="molecule type" value="Genomic_DNA"/>
</dbReference>
<dbReference type="RefSeq" id="WP_377247101.1">
    <property type="nucleotide sequence ID" value="NZ_JBHLXP010000005.1"/>
</dbReference>
<evidence type="ECO:0000256" key="3">
    <source>
        <dbReference type="SAM" id="SignalP"/>
    </source>
</evidence>